<dbReference type="AlphaFoldDB" id="A0A9P6J5C5"/>
<dbReference type="Pfam" id="PF10167">
    <property type="entry name" value="BORCS8"/>
    <property type="match status" value="1"/>
</dbReference>
<keyword evidence="5" id="KW-0175">Coiled coil</keyword>
<evidence type="ECO:0000256" key="2">
    <source>
        <dbReference type="ARBA" id="ARBA00010463"/>
    </source>
</evidence>
<evidence type="ECO:0000256" key="4">
    <source>
        <dbReference type="ARBA" id="ARBA00023228"/>
    </source>
</evidence>
<organism evidence="6 7">
    <name type="scientific">Mortierella alpina</name>
    <name type="common">Oleaginous fungus</name>
    <name type="synonym">Mortierella renispora</name>
    <dbReference type="NCBI Taxonomy" id="64518"/>
    <lineage>
        <taxon>Eukaryota</taxon>
        <taxon>Fungi</taxon>
        <taxon>Fungi incertae sedis</taxon>
        <taxon>Mucoromycota</taxon>
        <taxon>Mortierellomycotina</taxon>
        <taxon>Mortierellomycetes</taxon>
        <taxon>Mortierellales</taxon>
        <taxon>Mortierellaceae</taxon>
        <taxon>Mortierella</taxon>
    </lineage>
</organism>
<evidence type="ECO:0000313" key="6">
    <source>
        <dbReference type="EMBL" id="KAF9960377.1"/>
    </source>
</evidence>
<evidence type="ECO:0000256" key="5">
    <source>
        <dbReference type="SAM" id="Coils"/>
    </source>
</evidence>
<comment type="similarity">
    <text evidence="2">Belongs to the BORCS8 family.</text>
</comment>
<sequence length="81" mass="9164">MADSITSSLNDSSLVFYRVNEHIHKKVPLLVQEKKALVRIRKSVETANQDMEDARQTISSMQRISELSHIDDLVKRALASA</sequence>
<keyword evidence="7" id="KW-1185">Reference proteome</keyword>
<gene>
    <name evidence="6" type="ORF">BGZ70_008624</name>
</gene>
<keyword evidence="4" id="KW-0458">Lysosome</keyword>
<keyword evidence="3" id="KW-0472">Membrane</keyword>
<protein>
    <submittedName>
        <fullName evidence="6">Uncharacterized protein</fullName>
    </submittedName>
</protein>
<dbReference type="InterPro" id="IPR019320">
    <property type="entry name" value="BORCS8"/>
</dbReference>
<name>A0A9P6J5C5_MORAP</name>
<dbReference type="PANTHER" id="PTHR21146:SF0">
    <property type="entry name" value="BLOC-1-RELATED COMPLEX SUBUNIT 8"/>
    <property type="match status" value="1"/>
</dbReference>
<dbReference type="OrthoDB" id="10044187at2759"/>
<evidence type="ECO:0000256" key="3">
    <source>
        <dbReference type="ARBA" id="ARBA00023136"/>
    </source>
</evidence>
<comment type="subcellular location">
    <subcellularLocation>
        <location evidence="1">Lysosome membrane</location>
    </subcellularLocation>
</comment>
<dbReference type="EMBL" id="JAAAHY010000635">
    <property type="protein sequence ID" value="KAF9960377.1"/>
    <property type="molecule type" value="Genomic_DNA"/>
</dbReference>
<feature type="coiled-coil region" evidence="5">
    <location>
        <begin position="37"/>
        <end position="64"/>
    </location>
</feature>
<evidence type="ECO:0000313" key="7">
    <source>
        <dbReference type="Proteomes" id="UP000738359"/>
    </source>
</evidence>
<dbReference type="Proteomes" id="UP000738359">
    <property type="component" value="Unassembled WGS sequence"/>
</dbReference>
<proteinExistence type="inferred from homology"/>
<evidence type="ECO:0000256" key="1">
    <source>
        <dbReference type="ARBA" id="ARBA00004656"/>
    </source>
</evidence>
<dbReference type="PANTHER" id="PTHR21146">
    <property type="entry name" value="MEF2B PROTEIN"/>
    <property type="match status" value="1"/>
</dbReference>
<reference evidence="6" key="1">
    <citation type="journal article" date="2020" name="Fungal Divers.">
        <title>Resolving the Mortierellaceae phylogeny through synthesis of multi-gene phylogenetics and phylogenomics.</title>
        <authorList>
            <person name="Vandepol N."/>
            <person name="Liber J."/>
            <person name="Desiro A."/>
            <person name="Na H."/>
            <person name="Kennedy M."/>
            <person name="Barry K."/>
            <person name="Grigoriev I.V."/>
            <person name="Miller A.N."/>
            <person name="O'Donnell K."/>
            <person name="Stajich J.E."/>
            <person name="Bonito G."/>
        </authorList>
    </citation>
    <scope>NUCLEOTIDE SEQUENCE</scope>
    <source>
        <strain evidence="6">CK1249</strain>
    </source>
</reference>
<accession>A0A9P6J5C5</accession>
<comment type="caution">
    <text evidence="6">The sequence shown here is derived from an EMBL/GenBank/DDBJ whole genome shotgun (WGS) entry which is preliminary data.</text>
</comment>